<keyword evidence="2" id="KW-1133">Transmembrane helix</keyword>
<proteinExistence type="predicted"/>
<evidence type="ECO:0000259" key="3">
    <source>
        <dbReference type="SMART" id="SM01017"/>
    </source>
</evidence>
<dbReference type="STRING" id="51028.A0A0N4VMH6"/>
<dbReference type="GO" id="GO:0005737">
    <property type="term" value="C:cytoplasm"/>
    <property type="evidence" value="ECO:0007669"/>
    <property type="project" value="TreeGrafter"/>
</dbReference>
<dbReference type="PANTHER" id="PTHR11188:SF176">
    <property type="entry name" value="ARRESTIN DOMAIN-CONTAINING PROTEIN 1"/>
    <property type="match status" value="1"/>
</dbReference>
<name>A0A0N4VMH6_ENTVE</name>
<dbReference type="InterPro" id="IPR050357">
    <property type="entry name" value="Arrestin_domain-protein"/>
</dbReference>
<dbReference type="InterPro" id="IPR011022">
    <property type="entry name" value="Arrestin_C-like"/>
</dbReference>
<dbReference type="Proteomes" id="UP000274131">
    <property type="component" value="Unassembled WGS sequence"/>
</dbReference>
<organism evidence="6">
    <name type="scientific">Enterobius vermicularis</name>
    <name type="common">Human pinworm</name>
    <dbReference type="NCBI Taxonomy" id="51028"/>
    <lineage>
        <taxon>Eukaryota</taxon>
        <taxon>Metazoa</taxon>
        <taxon>Ecdysozoa</taxon>
        <taxon>Nematoda</taxon>
        <taxon>Chromadorea</taxon>
        <taxon>Rhabditida</taxon>
        <taxon>Spirurina</taxon>
        <taxon>Oxyuridomorpha</taxon>
        <taxon>Oxyuroidea</taxon>
        <taxon>Oxyuridae</taxon>
        <taxon>Enterobius</taxon>
    </lineage>
</organism>
<keyword evidence="5" id="KW-1185">Reference proteome</keyword>
<dbReference type="PANTHER" id="PTHR11188">
    <property type="entry name" value="ARRESTIN DOMAIN CONTAINING PROTEIN"/>
    <property type="match status" value="1"/>
</dbReference>
<protein>
    <submittedName>
        <fullName evidence="6">Arrestin_C domain-containing protein</fullName>
    </submittedName>
</protein>
<keyword evidence="2" id="KW-0812">Transmembrane</keyword>
<evidence type="ECO:0000313" key="5">
    <source>
        <dbReference type="Proteomes" id="UP000274131"/>
    </source>
</evidence>
<feature type="transmembrane region" description="Helical" evidence="2">
    <location>
        <begin position="12"/>
        <end position="41"/>
    </location>
</feature>
<evidence type="ECO:0000313" key="6">
    <source>
        <dbReference type="WBParaSite" id="EVEC_0001213401-mRNA-1"/>
    </source>
</evidence>
<accession>A0A0N4VMH6</accession>
<sequence>MMEIESDRCSVVLLRFIVNIVVAVVVNAVTVAVVGVIYGFVDSVRTTFPFRLELDFVQSVQIASLSGVFEGKWRTSLSGQVEVRPITVVRIDFNDLLQQWRQASGKIRAPAGHHLFDSQLAIGEECPGTFSGKNGHVDYAFVIKIRLTGRFGYTEFVETRPVNVIPVVDLTQFAQHLLPVTRCKTFRKKVFCINKANANVIIRLDKAAFIQGESVAISGEIINEHPTNVLKGGLVELIMSIRYICKRVDKTFNASVVRFAISAVPPRKHVTFEHYFQIPLEAFPTYVKENSLIQTSYQLAVSVNECQPFDIPVIIGTKSTTMFTPRRFLAITEIPSIPKLKAEHEPPIAQTIYPAYFPAPPPPYAFPYPPPPPPPSQPPPPSNTQFMPSYIPYRTARQQCYLSPQHYYQTTSDFVEPSVLQIEEIE</sequence>
<dbReference type="InterPro" id="IPR014752">
    <property type="entry name" value="Arrestin-like_C"/>
</dbReference>
<evidence type="ECO:0000256" key="1">
    <source>
        <dbReference type="SAM" id="MobiDB-lite"/>
    </source>
</evidence>
<evidence type="ECO:0000256" key="2">
    <source>
        <dbReference type="SAM" id="Phobius"/>
    </source>
</evidence>
<dbReference type="Pfam" id="PF02752">
    <property type="entry name" value="Arrestin_C"/>
    <property type="match status" value="1"/>
</dbReference>
<gene>
    <name evidence="4" type="ORF">EVEC_LOCUS11372</name>
</gene>
<dbReference type="OrthoDB" id="2333384at2759"/>
<dbReference type="AlphaFoldDB" id="A0A0N4VMH6"/>
<feature type="region of interest" description="Disordered" evidence="1">
    <location>
        <begin position="367"/>
        <end position="387"/>
    </location>
</feature>
<dbReference type="Gene3D" id="2.60.40.640">
    <property type="match status" value="2"/>
</dbReference>
<keyword evidence="2" id="KW-0472">Membrane</keyword>
<evidence type="ECO:0000313" key="4">
    <source>
        <dbReference type="EMBL" id="VDD96621.1"/>
    </source>
</evidence>
<dbReference type="EMBL" id="UXUI01011947">
    <property type="protein sequence ID" value="VDD96621.1"/>
    <property type="molecule type" value="Genomic_DNA"/>
</dbReference>
<dbReference type="GO" id="GO:0015031">
    <property type="term" value="P:protein transport"/>
    <property type="evidence" value="ECO:0007669"/>
    <property type="project" value="TreeGrafter"/>
</dbReference>
<reference evidence="6" key="1">
    <citation type="submission" date="2017-02" db="UniProtKB">
        <authorList>
            <consortium name="WormBaseParasite"/>
        </authorList>
    </citation>
    <scope>IDENTIFICATION</scope>
</reference>
<reference evidence="4 5" key="2">
    <citation type="submission" date="2018-10" db="EMBL/GenBank/DDBJ databases">
        <authorList>
            <consortium name="Pathogen Informatics"/>
        </authorList>
    </citation>
    <scope>NUCLEOTIDE SEQUENCE [LARGE SCALE GENOMIC DNA]</scope>
</reference>
<feature type="compositionally biased region" description="Pro residues" evidence="1">
    <location>
        <begin position="367"/>
        <end position="382"/>
    </location>
</feature>
<dbReference type="WBParaSite" id="EVEC_0001213401-mRNA-1">
    <property type="protein sequence ID" value="EVEC_0001213401-mRNA-1"/>
    <property type="gene ID" value="EVEC_0001213401"/>
</dbReference>
<feature type="domain" description="Arrestin C-terminal-like" evidence="3">
    <location>
        <begin position="194"/>
        <end position="320"/>
    </location>
</feature>
<dbReference type="SMART" id="SM01017">
    <property type="entry name" value="Arrestin_C"/>
    <property type="match status" value="1"/>
</dbReference>